<dbReference type="GO" id="GO:0000785">
    <property type="term" value="C:chromatin"/>
    <property type="evidence" value="ECO:0007669"/>
    <property type="project" value="TreeGrafter"/>
</dbReference>
<evidence type="ECO:0000313" key="13">
    <source>
        <dbReference type="Proteomes" id="UP001275084"/>
    </source>
</evidence>
<evidence type="ECO:0000256" key="8">
    <source>
        <dbReference type="PROSITE-ProRule" id="PRU00452"/>
    </source>
</evidence>
<dbReference type="SUPFAM" id="SSF68906">
    <property type="entry name" value="SAP domain"/>
    <property type="match status" value="1"/>
</dbReference>
<dbReference type="InterPro" id="IPR004181">
    <property type="entry name" value="Znf_MIZ"/>
</dbReference>
<evidence type="ECO:0000256" key="7">
    <source>
        <dbReference type="ARBA" id="ARBA00022833"/>
    </source>
</evidence>
<evidence type="ECO:0000256" key="5">
    <source>
        <dbReference type="ARBA" id="ARBA00022771"/>
    </source>
</evidence>
<dbReference type="InterPro" id="IPR023321">
    <property type="entry name" value="PINIT"/>
</dbReference>
<feature type="compositionally biased region" description="Low complexity" evidence="9">
    <location>
        <begin position="105"/>
        <end position="120"/>
    </location>
</feature>
<evidence type="ECO:0000256" key="4">
    <source>
        <dbReference type="ARBA" id="ARBA00022723"/>
    </source>
</evidence>
<keyword evidence="13" id="KW-1185">Reference proteome</keyword>
<feature type="domain" description="PINIT" evidence="11">
    <location>
        <begin position="138"/>
        <end position="290"/>
    </location>
</feature>
<dbReference type="InterPro" id="IPR013083">
    <property type="entry name" value="Znf_RING/FYVE/PHD"/>
</dbReference>
<dbReference type="CDD" id="cd16792">
    <property type="entry name" value="SP-RING_Siz-like"/>
    <property type="match status" value="1"/>
</dbReference>
<evidence type="ECO:0000256" key="1">
    <source>
        <dbReference type="ARBA" id="ARBA00004718"/>
    </source>
</evidence>
<evidence type="ECO:0000256" key="9">
    <source>
        <dbReference type="SAM" id="MobiDB-lite"/>
    </source>
</evidence>
<dbReference type="Pfam" id="PF14324">
    <property type="entry name" value="PINIT"/>
    <property type="match status" value="1"/>
</dbReference>
<feature type="domain" description="SP-RING-type" evidence="10">
    <location>
        <begin position="317"/>
        <end position="402"/>
    </location>
</feature>
<dbReference type="GO" id="GO:0008270">
    <property type="term" value="F:zinc ion binding"/>
    <property type="evidence" value="ECO:0007669"/>
    <property type="project" value="UniProtKB-KW"/>
</dbReference>
<accession>A0AAJ0HLJ4</accession>
<dbReference type="Pfam" id="PF02891">
    <property type="entry name" value="zf-MIZ"/>
    <property type="match status" value="1"/>
</dbReference>
<keyword evidence="5 8" id="KW-0863">Zinc-finger</keyword>
<keyword evidence="6" id="KW-0833">Ubl conjugation pathway</keyword>
<dbReference type="InterPro" id="IPR036361">
    <property type="entry name" value="SAP_dom_sf"/>
</dbReference>
<dbReference type="PROSITE" id="PS51466">
    <property type="entry name" value="PINIT"/>
    <property type="match status" value="1"/>
</dbReference>
<evidence type="ECO:0000256" key="3">
    <source>
        <dbReference type="ARBA" id="ARBA00022679"/>
    </source>
</evidence>
<dbReference type="Gene3D" id="2.60.120.780">
    <property type="entry name" value="PINIT domain"/>
    <property type="match status" value="1"/>
</dbReference>
<dbReference type="InterPro" id="IPR038654">
    <property type="entry name" value="PINIT_sf"/>
</dbReference>
<evidence type="ECO:0000259" key="10">
    <source>
        <dbReference type="PROSITE" id="PS51044"/>
    </source>
</evidence>
<dbReference type="Gene3D" id="3.30.40.10">
    <property type="entry name" value="Zinc/RING finger domain, C3HC4 (zinc finger)"/>
    <property type="match status" value="1"/>
</dbReference>
<feature type="region of interest" description="Disordered" evidence="9">
    <location>
        <begin position="77"/>
        <end position="146"/>
    </location>
</feature>
<feature type="compositionally biased region" description="Polar residues" evidence="9">
    <location>
        <begin position="467"/>
        <end position="478"/>
    </location>
</feature>
<evidence type="ECO:0000256" key="2">
    <source>
        <dbReference type="ARBA" id="ARBA00005383"/>
    </source>
</evidence>
<evidence type="ECO:0000256" key="6">
    <source>
        <dbReference type="ARBA" id="ARBA00022786"/>
    </source>
</evidence>
<reference evidence="12" key="2">
    <citation type="submission" date="2023-06" db="EMBL/GenBank/DDBJ databases">
        <authorList>
            <consortium name="Lawrence Berkeley National Laboratory"/>
            <person name="Haridas S."/>
            <person name="Hensen N."/>
            <person name="Bonometti L."/>
            <person name="Westerberg I."/>
            <person name="Brannstrom I.O."/>
            <person name="Guillou S."/>
            <person name="Cros-Aarteil S."/>
            <person name="Calhoun S."/>
            <person name="Kuo A."/>
            <person name="Mondo S."/>
            <person name="Pangilinan J."/>
            <person name="Riley R."/>
            <person name="Labutti K."/>
            <person name="Andreopoulos B."/>
            <person name="Lipzen A."/>
            <person name="Chen C."/>
            <person name="Yanf M."/>
            <person name="Daum C."/>
            <person name="Ng V."/>
            <person name="Clum A."/>
            <person name="Steindorff A."/>
            <person name="Ohm R."/>
            <person name="Martin F."/>
            <person name="Silar P."/>
            <person name="Natvig D."/>
            <person name="Lalanne C."/>
            <person name="Gautier V."/>
            <person name="Ament-Velasquez S.L."/>
            <person name="Kruys A."/>
            <person name="Hutchinson M.I."/>
            <person name="Powell A.J."/>
            <person name="Barry K."/>
            <person name="Miller A.N."/>
            <person name="Grigoriev I.V."/>
            <person name="Debuchy R."/>
            <person name="Gladieux P."/>
            <person name="Thoren M.H."/>
            <person name="Johannesson H."/>
        </authorList>
    </citation>
    <scope>NUCLEOTIDE SEQUENCE</scope>
    <source>
        <strain evidence="12">CBS 955.72</strain>
    </source>
</reference>
<dbReference type="AlphaFoldDB" id="A0AAJ0HLJ4"/>
<sequence>MDPHRPPEKEVAYLRTAVRMPSKPILQTICTLNGLPKTGNKIDLQGRIIRLIDDCIAQNDSQRYREIYQSVCNVPAPSGSAPAMPSQPPYYPPNSAHTPSQPRFGGASYSPPGAASYSPGNGYRPANTVPLPASTPSSASRPLPRPRLLNLAPPAFQYKQSPFFEVKYQLTEVKTCEVMAAHRNSVSLTLSAQDIEQCVADKTMRVMVFCASGNTGVQDIAFPHQSEMKVNTAEVKANLRGLKNKPGSTRPVDITDYLRMKPSNYANKIDFTYALTSKRFYLCLYVCKATPVEALVGKIQKKIRTETVISEITKKASDPDVIATSQNLSLKCPLTYMRLNLPCRGLSCSHIQCFDATSYLQLQEQGPQWICPICNKSAPFDQLAVDEYVREILANTSDSTEQVTIEPDGEWAVPGARKMIEPKTHESNLVDDDDLVVSSVSKSANFHTPTPTRAATSIAFPNHNYGTPTNLNGASRDSSMAARSGSKRPAPEVIDLTGSDDEEEDQYRPVKRANLGQNGYGLH</sequence>
<dbReference type="PANTHER" id="PTHR10782:SF4">
    <property type="entry name" value="TONALLI, ISOFORM E"/>
    <property type="match status" value="1"/>
</dbReference>
<evidence type="ECO:0000313" key="12">
    <source>
        <dbReference type="EMBL" id="KAK3356979.1"/>
    </source>
</evidence>
<name>A0AAJ0HLJ4_9PEZI</name>
<feature type="compositionally biased region" description="Low complexity" evidence="9">
    <location>
        <begin position="130"/>
        <end position="146"/>
    </location>
</feature>
<gene>
    <name evidence="12" type="ORF">B0T25DRAFT_452622</name>
</gene>
<reference evidence="12" key="1">
    <citation type="journal article" date="2023" name="Mol. Phylogenet. Evol.">
        <title>Genome-scale phylogeny and comparative genomics of the fungal order Sordariales.</title>
        <authorList>
            <person name="Hensen N."/>
            <person name="Bonometti L."/>
            <person name="Westerberg I."/>
            <person name="Brannstrom I.O."/>
            <person name="Guillou S."/>
            <person name="Cros-Aarteil S."/>
            <person name="Calhoun S."/>
            <person name="Haridas S."/>
            <person name="Kuo A."/>
            <person name="Mondo S."/>
            <person name="Pangilinan J."/>
            <person name="Riley R."/>
            <person name="LaButti K."/>
            <person name="Andreopoulos B."/>
            <person name="Lipzen A."/>
            <person name="Chen C."/>
            <person name="Yan M."/>
            <person name="Daum C."/>
            <person name="Ng V."/>
            <person name="Clum A."/>
            <person name="Steindorff A."/>
            <person name="Ohm R.A."/>
            <person name="Martin F."/>
            <person name="Silar P."/>
            <person name="Natvig D.O."/>
            <person name="Lalanne C."/>
            <person name="Gautier V."/>
            <person name="Ament-Velasquez S.L."/>
            <person name="Kruys A."/>
            <person name="Hutchinson M.I."/>
            <person name="Powell A.J."/>
            <person name="Barry K."/>
            <person name="Miller A.N."/>
            <person name="Grigoriev I.V."/>
            <person name="Debuchy R."/>
            <person name="Gladieux P."/>
            <person name="Hiltunen Thoren M."/>
            <person name="Johannesson H."/>
        </authorList>
    </citation>
    <scope>NUCLEOTIDE SEQUENCE</scope>
    <source>
        <strain evidence="12">CBS 955.72</strain>
    </source>
</reference>
<dbReference type="InterPro" id="IPR031141">
    <property type="entry name" value="SIZ1/2_SP-RING"/>
</dbReference>
<keyword evidence="3" id="KW-0808">Transferase</keyword>
<comment type="pathway">
    <text evidence="1">Protein modification; protein sumoylation.</text>
</comment>
<dbReference type="GO" id="GO:0016925">
    <property type="term" value="P:protein sumoylation"/>
    <property type="evidence" value="ECO:0007669"/>
    <property type="project" value="TreeGrafter"/>
</dbReference>
<dbReference type="GO" id="GO:0061665">
    <property type="term" value="F:SUMO ligase activity"/>
    <property type="evidence" value="ECO:0007669"/>
    <property type="project" value="TreeGrafter"/>
</dbReference>
<comment type="caution">
    <text evidence="12">The sequence shown here is derived from an EMBL/GenBank/DDBJ whole genome shotgun (WGS) entry which is preliminary data.</text>
</comment>
<keyword evidence="4" id="KW-0479">Metal-binding</keyword>
<organism evidence="12 13">
    <name type="scientific">Lasiosphaeria hispida</name>
    <dbReference type="NCBI Taxonomy" id="260671"/>
    <lineage>
        <taxon>Eukaryota</taxon>
        <taxon>Fungi</taxon>
        <taxon>Dikarya</taxon>
        <taxon>Ascomycota</taxon>
        <taxon>Pezizomycotina</taxon>
        <taxon>Sordariomycetes</taxon>
        <taxon>Sordariomycetidae</taxon>
        <taxon>Sordariales</taxon>
        <taxon>Lasiosphaeriaceae</taxon>
        <taxon>Lasiosphaeria</taxon>
    </lineage>
</organism>
<dbReference type="PROSITE" id="PS51044">
    <property type="entry name" value="ZF_SP_RING"/>
    <property type="match status" value="1"/>
</dbReference>
<dbReference type="PANTHER" id="PTHR10782">
    <property type="entry name" value="ZINC FINGER MIZ DOMAIN-CONTAINING PROTEIN"/>
    <property type="match status" value="1"/>
</dbReference>
<proteinExistence type="inferred from homology"/>
<protein>
    <submittedName>
        <fullName evidence="12">PINIT domain-containing protein</fullName>
    </submittedName>
</protein>
<evidence type="ECO:0000259" key="11">
    <source>
        <dbReference type="PROSITE" id="PS51466"/>
    </source>
</evidence>
<dbReference type="Proteomes" id="UP001275084">
    <property type="component" value="Unassembled WGS sequence"/>
</dbReference>
<comment type="similarity">
    <text evidence="2">Belongs to the PIAS family.</text>
</comment>
<keyword evidence="7" id="KW-0862">Zinc</keyword>
<feature type="region of interest" description="Disordered" evidence="9">
    <location>
        <begin position="467"/>
        <end position="523"/>
    </location>
</feature>
<dbReference type="EMBL" id="JAUIQD010000003">
    <property type="protein sequence ID" value="KAK3356979.1"/>
    <property type="molecule type" value="Genomic_DNA"/>
</dbReference>